<dbReference type="Proteomes" id="UP000319263">
    <property type="component" value="Chromosome"/>
</dbReference>
<dbReference type="CDD" id="cd01745">
    <property type="entry name" value="GATase1_2"/>
    <property type="match status" value="1"/>
</dbReference>
<dbReference type="OrthoDB" id="9813383at2"/>
<evidence type="ECO:0000313" key="2">
    <source>
        <dbReference type="Proteomes" id="UP000319263"/>
    </source>
</evidence>
<dbReference type="AlphaFoldDB" id="A0A516Q5C7"/>
<dbReference type="InterPro" id="IPR044668">
    <property type="entry name" value="PuuD-like"/>
</dbReference>
<dbReference type="RefSeq" id="WP_143988648.1">
    <property type="nucleotide sequence ID" value="NZ_CP041692.1"/>
</dbReference>
<dbReference type="PANTHER" id="PTHR43235:SF1">
    <property type="entry name" value="GLUTAMINE AMIDOTRANSFERASE PB2B2.05-RELATED"/>
    <property type="match status" value="1"/>
</dbReference>
<proteinExistence type="predicted"/>
<evidence type="ECO:0000313" key="1">
    <source>
        <dbReference type="EMBL" id="QDP98646.1"/>
    </source>
</evidence>
<dbReference type="GO" id="GO:0006598">
    <property type="term" value="P:polyamine catabolic process"/>
    <property type="evidence" value="ECO:0007669"/>
    <property type="project" value="TreeGrafter"/>
</dbReference>
<accession>A0A516Q5C7</accession>
<dbReference type="GO" id="GO:0033969">
    <property type="term" value="F:gamma-glutamyl-gamma-aminobutyrate hydrolase activity"/>
    <property type="evidence" value="ECO:0007669"/>
    <property type="project" value="TreeGrafter"/>
</dbReference>
<keyword evidence="2" id="KW-1185">Reference proteome</keyword>
<dbReference type="Gene3D" id="3.40.50.880">
    <property type="match status" value="1"/>
</dbReference>
<gene>
    <name evidence="1" type="ORF">FOE78_07175</name>
</gene>
<sequence>MKPVIGLSCYRNKAQWGVWDTEAVLLPTTYTRSVELAGGIPILLPPPQDPGDHADAVVARIDGLIITGGPDVDPARYGADRHPQTDQPGGVRDAWELALLDAADRISLPVLGICRGLQVLAVHAGGTLQQHLPDQLGHQLHSPGGADYGTVEVIVEPKSRVASLVGDRLQVSCHHHQAVAEHPGLQISARSADGAIEALEADGERFRLGVQWHPEERDDAGLFGGLIKAAAR</sequence>
<protein>
    <submittedName>
        <fullName evidence="1">Gamma-glutamyl-gamma-aminobutyrate hydrolase family protein</fullName>
    </submittedName>
</protein>
<dbReference type="GO" id="GO:0005829">
    <property type="term" value="C:cytosol"/>
    <property type="evidence" value="ECO:0007669"/>
    <property type="project" value="TreeGrafter"/>
</dbReference>
<dbReference type="EMBL" id="CP041692">
    <property type="protein sequence ID" value="QDP98646.1"/>
    <property type="molecule type" value="Genomic_DNA"/>
</dbReference>
<dbReference type="InterPro" id="IPR029062">
    <property type="entry name" value="Class_I_gatase-like"/>
</dbReference>
<reference evidence="1 2" key="1">
    <citation type="submission" date="2019-07" db="EMBL/GenBank/DDBJ databases">
        <title>Microlunatus dokdonensis sp. nov. isolated from the rhizospheric soil of the wild plant Elymus tsukushiensis.</title>
        <authorList>
            <person name="Ghim S.-Y."/>
            <person name="Hwang Y.-J."/>
            <person name="Son J.-S."/>
            <person name="Shin J.-H."/>
        </authorList>
    </citation>
    <scope>NUCLEOTIDE SEQUENCE [LARGE SCALE GENOMIC DNA]</scope>
    <source>
        <strain evidence="1 2">KUDC0627</strain>
    </source>
</reference>
<dbReference type="PANTHER" id="PTHR43235">
    <property type="entry name" value="GLUTAMINE AMIDOTRANSFERASE PB2B2.05-RELATED"/>
    <property type="match status" value="1"/>
</dbReference>
<dbReference type="InterPro" id="IPR011697">
    <property type="entry name" value="Peptidase_C26"/>
</dbReference>
<name>A0A516Q5C7_9ACTN</name>
<dbReference type="Pfam" id="PF07722">
    <property type="entry name" value="Peptidase_C26"/>
    <property type="match status" value="1"/>
</dbReference>
<keyword evidence="1" id="KW-0378">Hydrolase</keyword>
<dbReference type="PROSITE" id="PS51273">
    <property type="entry name" value="GATASE_TYPE_1"/>
    <property type="match status" value="1"/>
</dbReference>
<organism evidence="1 2">
    <name type="scientific">Microlunatus elymi</name>
    <dbReference type="NCBI Taxonomy" id="2596828"/>
    <lineage>
        <taxon>Bacteria</taxon>
        <taxon>Bacillati</taxon>
        <taxon>Actinomycetota</taxon>
        <taxon>Actinomycetes</taxon>
        <taxon>Propionibacteriales</taxon>
        <taxon>Propionibacteriaceae</taxon>
        <taxon>Microlunatus</taxon>
    </lineage>
</organism>
<dbReference type="SUPFAM" id="SSF52317">
    <property type="entry name" value="Class I glutamine amidotransferase-like"/>
    <property type="match status" value="1"/>
</dbReference>
<dbReference type="KEGG" id="mik:FOE78_07175"/>